<organism evidence="3 4">
    <name type="scientific">Kiloniella litopenaei</name>
    <dbReference type="NCBI Taxonomy" id="1549748"/>
    <lineage>
        <taxon>Bacteria</taxon>
        <taxon>Pseudomonadati</taxon>
        <taxon>Pseudomonadota</taxon>
        <taxon>Alphaproteobacteria</taxon>
        <taxon>Rhodospirillales</taxon>
        <taxon>Kiloniellaceae</taxon>
        <taxon>Kiloniella</taxon>
    </lineage>
</organism>
<dbReference type="GO" id="GO:0003700">
    <property type="term" value="F:DNA-binding transcription factor activity"/>
    <property type="evidence" value="ECO:0007669"/>
    <property type="project" value="InterPro"/>
</dbReference>
<dbReference type="InterPro" id="IPR036388">
    <property type="entry name" value="WH-like_DNA-bd_sf"/>
</dbReference>
<accession>A0A0M2R998</accession>
<protein>
    <recommendedName>
        <fullName evidence="2">HTH marR-type domain-containing protein</fullName>
    </recommendedName>
</protein>
<dbReference type="EMBL" id="LANI01000018">
    <property type="protein sequence ID" value="KKJ76555.1"/>
    <property type="molecule type" value="Genomic_DNA"/>
</dbReference>
<comment type="similarity">
    <text evidence="1">Belongs to the ROK (NagC/XylR) family.</text>
</comment>
<dbReference type="Proteomes" id="UP000034491">
    <property type="component" value="Unassembled WGS sequence"/>
</dbReference>
<name>A0A0M2R998_9PROT</name>
<dbReference type="PANTHER" id="PTHR18964">
    <property type="entry name" value="ROK (REPRESSOR, ORF, KINASE) FAMILY"/>
    <property type="match status" value="1"/>
</dbReference>
<dbReference type="InterPro" id="IPR036390">
    <property type="entry name" value="WH_DNA-bd_sf"/>
</dbReference>
<dbReference type="InterPro" id="IPR049874">
    <property type="entry name" value="ROK_cs"/>
</dbReference>
<dbReference type="PANTHER" id="PTHR18964:SF149">
    <property type="entry name" value="BIFUNCTIONAL UDP-N-ACETYLGLUCOSAMINE 2-EPIMERASE_N-ACETYLMANNOSAMINE KINASE"/>
    <property type="match status" value="1"/>
</dbReference>
<dbReference type="SUPFAM" id="SSF46785">
    <property type="entry name" value="Winged helix' DNA-binding domain"/>
    <property type="match status" value="1"/>
</dbReference>
<dbReference type="Gene3D" id="1.10.10.10">
    <property type="entry name" value="Winged helix-like DNA-binding domain superfamily/Winged helix DNA-binding domain"/>
    <property type="match status" value="1"/>
</dbReference>
<proteinExistence type="inferred from homology"/>
<dbReference type="OrthoDB" id="49685at2"/>
<comment type="caution">
    <text evidence="3">The sequence shown here is derived from an EMBL/GenBank/DDBJ whole genome shotgun (WGS) entry which is preliminary data.</text>
</comment>
<dbReference type="AlphaFoldDB" id="A0A0M2R998"/>
<feature type="domain" description="HTH marR-type" evidence="2">
    <location>
        <begin position="34"/>
        <end position="83"/>
    </location>
</feature>
<dbReference type="SUPFAM" id="SSF53067">
    <property type="entry name" value="Actin-like ATPase domain"/>
    <property type="match status" value="1"/>
</dbReference>
<dbReference type="InterPro" id="IPR043129">
    <property type="entry name" value="ATPase_NBD"/>
</dbReference>
<dbReference type="InterPro" id="IPR000835">
    <property type="entry name" value="HTH_MarR-typ"/>
</dbReference>
<sequence>MATEKNKSAENHAVKSGVLGTNLEHAKEHNLRAVIDAVRRHGELTRAEITRATALSVQTISNLVAELEQRGLLIAGEPQKAKRGQPARPYRLNSQGGFSVGIQMDHQLALAVLVNLAGEECAKIQKTVARPSADEGIEIFAHLVDEVIEAGKVEKQRVFGVGVAIPGPFDVSGPTGVGPGWVGYPLEDNLSRRIGLPVIVENDANAAAIAERLHGAGKKFDNFVYVFIGMGLGAGLFLNGQIYHGVRGAAGEIGHILVETDGKSCECGNKGCFERYVSLRAAYHALGEEDNHHSSPEHLEKLFEEKDPAFMGWLQEAAEKLRIGILALESSFDPEVIFIGGLLPPKIARALVDLLNPLLPSVVTQLKPLEQRVLLGVSAPSAPAHGAASVPIFYEFNAELYSHSKKPVGRS</sequence>
<dbReference type="Pfam" id="PF12802">
    <property type="entry name" value="MarR_2"/>
    <property type="match status" value="1"/>
</dbReference>
<reference evidence="3 4" key="1">
    <citation type="submission" date="2015-03" db="EMBL/GenBank/DDBJ databases">
        <title>Genome sequence of Kiloniella sp. P1-1, isolated from the gut microflora of Pacific white shrimp, Penaeus vannamei.</title>
        <authorList>
            <person name="Shao Z."/>
            <person name="Wang L."/>
            <person name="Li X."/>
        </authorList>
    </citation>
    <scope>NUCLEOTIDE SEQUENCE [LARGE SCALE GENOMIC DNA]</scope>
    <source>
        <strain evidence="3 4">P1-1</strain>
    </source>
</reference>
<gene>
    <name evidence="3" type="ORF">WH95_12150</name>
</gene>
<dbReference type="STRING" id="1549748.WH95_12150"/>
<dbReference type="Gene3D" id="3.30.420.40">
    <property type="match status" value="2"/>
</dbReference>
<evidence type="ECO:0000256" key="1">
    <source>
        <dbReference type="ARBA" id="ARBA00006479"/>
    </source>
</evidence>
<dbReference type="PROSITE" id="PS01125">
    <property type="entry name" value="ROK"/>
    <property type="match status" value="1"/>
</dbReference>
<keyword evidence="4" id="KW-1185">Reference proteome</keyword>
<dbReference type="InterPro" id="IPR000600">
    <property type="entry name" value="ROK"/>
</dbReference>
<evidence type="ECO:0000313" key="4">
    <source>
        <dbReference type="Proteomes" id="UP000034491"/>
    </source>
</evidence>
<dbReference type="RefSeq" id="WP_046507543.1">
    <property type="nucleotide sequence ID" value="NZ_LANI01000018.1"/>
</dbReference>
<evidence type="ECO:0000313" key="3">
    <source>
        <dbReference type="EMBL" id="KKJ76555.1"/>
    </source>
</evidence>
<evidence type="ECO:0000259" key="2">
    <source>
        <dbReference type="Pfam" id="PF12802"/>
    </source>
</evidence>
<dbReference type="Pfam" id="PF00480">
    <property type="entry name" value="ROK"/>
    <property type="match status" value="1"/>
</dbReference>